<reference evidence="7" key="1">
    <citation type="submission" date="2022-01" db="EMBL/GenBank/DDBJ databases">
        <authorList>
            <person name="Jo J.-H."/>
            <person name="Im W.-T."/>
        </authorList>
    </citation>
    <scope>NUCLEOTIDE SEQUENCE</scope>
    <source>
        <strain evidence="7">NA20</strain>
    </source>
</reference>
<organism evidence="7 8">
    <name type="scientific">Terrimonas ginsenosidimutans</name>
    <dbReference type="NCBI Taxonomy" id="2908004"/>
    <lineage>
        <taxon>Bacteria</taxon>
        <taxon>Pseudomonadati</taxon>
        <taxon>Bacteroidota</taxon>
        <taxon>Chitinophagia</taxon>
        <taxon>Chitinophagales</taxon>
        <taxon>Chitinophagaceae</taxon>
        <taxon>Terrimonas</taxon>
    </lineage>
</organism>
<keyword evidence="3 6" id="KW-0812">Transmembrane</keyword>
<evidence type="ECO:0000256" key="6">
    <source>
        <dbReference type="SAM" id="Phobius"/>
    </source>
</evidence>
<comment type="subcellular location">
    <subcellularLocation>
        <location evidence="1">Membrane</location>
        <topology evidence="1">Single-pass membrane protein</topology>
    </subcellularLocation>
</comment>
<protein>
    <submittedName>
        <fullName evidence="7">LemA family protein</fullName>
    </submittedName>
</protein>
<name>A0ABS9KYI7_9BACT</name>
<proteinExistence type="inferred from homology"/>
<dbReference type="InterPro" id="IPR007156">
    <property type="entry name" value="MamQ_LemA"/>
</dbReference>
<dbReference type="PANTHER" id="PTHR34478">
    <property type="entry name" value="PROTEIN LEMA"/>
    <property type="match status" value="1"/>
</dbReference>
<dbReference type="RefSeq" id="WP_237876076.1">
    <property type="nucleotide sequence ID" value="NZ_JAKLTR010000020.1"/>
</dbReference>
<dbReference type="PANTHER" id="PTHR34478:SF1">
    <property type="entry name" value="PROTEIN LEMA"/>
    <property type="match status" value="1"/>
</dbReference>
<evidence type="ECO:0000256" key="1">
    <source>
        <dbReference type="ARBA" id="ARBA00004167"/>
    </source>
</evidence>
<dbReference type="EMBL" id="JAKLTR010000020">
    <property type="protein sequence ID" value="MCG2617373.1"/>
    <property type="molecule type" value="Genomic_DNA"/>
</dbReference>
<evidence type="ECO:0000256" key="4">
    <source>
        <dbReference type="ARBA" id="ARBA00022989"/>
    </source>
</evidence>
<dbReference type="Proteomes" id="UP001165367">
    <property type="component" value="Unassembled WGS sequence"/>
</dbReference>
<dbReference type="Gene3D" id="1.20.1440.20">
    <property type="entry name" value="LemA-like domain"/>
    <property type="match status" value="1"/>
</dbReference>
<evidence type="ECO:0000256" key="2">
    <source>
        <dbReference type="ARBA" id="ARBA00008854"/>
    </source>
</evidence>
<evidence type="ECO:0000313" key="7">
    <source>
        <dbReference type="EMBL" id="MCG2617373.1"/>
    </source>
</evidence>
<keyword evidence="5 6" id="KW-0472">Membrane</keyword>
<gene>
    <name evidence="7" type="ORF">LZZ85_23955</name>
</gene>
<accession>A0ABS9KYI7</accession>
<sequence length="186" mass="21182">MYIALIVLVVIIVWLISLYNSLVKLRNRRQNAFADIDVQLRQRHDLVPQLVQTVKGYASHESDVLLQITAARSAAVNAKTIDEKIVAEQQLSGALQGLKVQVEAYPDLKANQNFLQLQEELSDIENKLAASRRFFNGATTEYNNTVESFPGNLVARNFGFKRELFFDLGNDFRRQLEEPPKIDFKS</sequence>
<dbReference type="InterPro" id="IPR023353">
    <property type="entry name" value="LemA-like_dom_sf"/>
</dbReference>
<dbReference type="SUPFAM" id="SSF140478">
    <property type="entry name" value="LemA-like"/>
    <property type="match status" value="1"/>
</dbReference>
<comment type="similarity">
    <text evidence="2">Belongs to the LemA family.</text>
</comment>
<evidence type="ECO:0000313" key="8">
    <source>
        <dbReference type="Proteomes" id="UP001165367"/>
    </source>
</evidence>
<dbReference type="Pfam" id="PF04011">
    <property type="entry name" value="LemA"/>
    <property type="match status" value="1"/>
</dbReference>
<feature type="transmembrane region" description="Helical" evidence="6">
    <location>
        <begin position="6"/>
        <end position="23"/>
    </location>
</feature>
<evidence type="ECO:0000256" key="5">
    <source>
        <dbReference type="ARBA" id="ARBA00023136"/>
    </source>
</evidence>
<evidence type="ECO:0000256" key="3">
    <source>
        <dbReference type="ARBA" id="ARBA00022692"/>
    </source>
</evidence>
<keyword evidence="4 6" id="KW-1133">Transmembrane helix</keyword>
<keyword evidence="8" id="KW-1185">Reference proteome</keyword>
<comment type="caution">
    <text evidence="7">The sequence shown here is derived from an EMBL/GenBank/DDBJ whole genome shotgun (WGS) entry which is preliminary data.</text>
</comment>